<reference evidence="1 2" key="1">
    <citation type="journal article" date="2022" name="bioRxiv">
        <title>The genome of the oomycete Peronosclerospora sorghi, a cosmopolitan pathogen of maize and sorghum, is inflated with dispersed pseudogenes.</title>
        <authorList>
            <person name="Fletcher K."/>
            <person name="Martin F."/>
            <person name="Isakeit T."/>
            <person name="Cavanaugh K."/>
            <person name="Magill C."/>
            <person name="Michelmore R."/>
        </authorList>
    </citation>
    <scope>NUCLEOTIDE SEQUENCE [LARGE SCALE GENOMIC DNA]</scope>
    <source>
        <strain evidence="1">P6</strain>
    </source>
</reference>
<name>A0ACC0VW37_9STRA</name>
<dbReference type="Proteomes" id="UP001163321">
    <property type="component" value="Chromosome 6"/>
</dbReference>
<dbReference type="EMBL" id="CM047585">
    <property type="protein sequence ID" value="KAI9910765.1"/>
    <property type="molecule type" value="Genomic_DNA"/>
</dbReference>
<evidence type="ECO:0000313" key="2">
    <source>
        <dbReference type="Proteomes" id="UP001163321"/>
    </source>
</evidence>
<proteinExistence type="predicted"/>
<gene>
    <name evidence="1" type="ORF">PsorP6_010465</name>
</gene>
<evidence type="ECO:0000313" key="1">
    <source>
        <dbReference type="EMBL" id="KAI9910765.1"/>
    </source>
</evidence>
<sequence>MMMRSLVTARVRRRERFCQIPIASTVPRFSSIFSSKNDPPMSSIAFNSSKKLTLSLTPAEDSLFAFLEYIQRIYAPTTHLRVAGGWVRDKLRGTPCEDIDIALDNVKGAKFATYITTFQRSRRLPRSAVGIVKANAAKYKNCEVATVTIDGARVDFVHLRAEHYNEASRVPTALKFASPAEDARQRDLTMNALFYNIHTKEVEDHTGTGVQDLRDGLVRTPREPLQTFLDDPLRVLRALRFACEFKFTLDPAIEKVVLEERAIRETMKRKVSRERIGSEVRKMLSGTDPARAFQFLRKLNLLDLIFNDTVELSGDEPAVRAGETTGFPYPPRAWTASIQHRASHYLHYLQRSRLALAKCQISNVEATGALLTPLFLETLPKIILDDSSRLGLDDLPEHELVASSLEFLDRQAKHIAAVDANAIIEMLKVHLKWPKPAGKRVAKIIEAIALYPERERARTNEASRKHGVQHFLWLIEYHSVLHPALTILAAHGTLKEQNMEATTSENEHHLLQKYIEMATACVKSNGSIKTPSQTRRLDGKTVRMRLGCAARDGIARALRILQVWEKLYPDASMEEELAFLDRMAPLVRESS</sequence>
<keyword evidence="2" id="KW-1185">Reference proteome</keyword>
<comment type="caution">
    <text evidence="1">The sequence shown here is derived from an EMBL/GenBank/DDBJ whole genome shotgun (WGS) entry which is preliminary data.</text>
</comment>
<organism evidence="1 2">
    <name type="scientific">Peronosclerospora sorghi</name>
    <dbReference type="NCBI Taxonomy" id="230839"/>
    <lineage>
        <taxon>Eukaryota</taxon>
        <taxon>Sar</taxon>
        <taxon>Stramenopiles</taxon>
        <taxon>Oomycota</taxon>
        <taxon>Peronosporomycetes</taxon>
        <taxon>Peronosporales</taxon>
        <taxon>Peronosporaceae</taxon>
        <taxon>Peronosclerospora</taxon>
    </lineage>
</organism>
<accession>A0ACC0VW37</accession>
<protein>
    <submittedName>
        <fullName evidence="1">Uncharacterized protein</fullName>
    </submittedName>
</protein>